<reference evidence="2 4" key="2">
    <citation type="journal article" date="2013" name="Nature">
        <title>Insights into bilaterian evolution from three spiralian genomes.</title>
        <authorList>
            <person name="Simakov O."/>
            <person name="Marletaz F."/>
            <person name="Cho S.J."/>
            <person name="Edsinger-Gonzales E."/>
            <person name="Havlak P."/>
            <person name="Hellsten U."/>
            <person name="Kuo D.H."/>
            <person name="Larsson T."/>
            <person name="Lv J."/>
            <person name="Arendt D."/>
            <person name="Savage R."/>
            <person name="Osoegawa K."/>
            <person name="de Jong P."/>
            <person name="Grimwood J."/>
            <person name="Chapman J.A."/>
            <person name="Shapiro H."/>
            <person name="Aerts A."/>
            <person name="Otillar R.P."/>
            <person name="Terry A.Y."/>
            <person name="Boore J.L."/>
            <person name="Grigoriev I.V."/>
            <person name="Lindberg D.R."/>
            <person name="Seaver E.C."/>
            <person name="Weisblat D.A."/>
            <person name="Putnam N.H."/>
            <person name="Rokhsar D.S."/>
        </authorList>
    </citation>
    <scope>NUCLEOTIDE SEQUENCE</scope>
    <source>
        <strain evidence="2 4">I ESC-2004</strain>
    </source>
</reference>
<evidence type="ECO:0000313" key="4">
    <source>
        <dbReference type="Proteomes" id="UP000014760"/>
    </source>
</evidence>
<protein>
    <submittedName>
        <fullName evidence="2 3">Uncharacterized protein</fullName>
    </submittedName>
</protein>
<dbReference type="STRING" id="283909.R7UJV8"/>
<reference evidence="4" key="1">
    <citation type="submission" date="2012-12" db="EMBL/GenBank/DDBJ databases">
        <authorList>
            <person name="Hellsten U."/>
            <person name="Grimwood J."/>
            <person name="Chapman J.A."/>
            <person name="Shapiro H."/>
            <person name="Aerts A."/>
            <person name="Otillar R.P."/>
            <person name="Terry A.Y."/>
            <person name="Boore J.L."/>
            <person name="Simakov O."/>
            <person name="Marletaz F."/>
            <person name="Cho S.-J."/>
            <person name="Edsinger-Gonzales E."/>
            <person name="Havlak P."/>
            <person name="Kuo D.-H."/>
            <person name="Larsson T."/>
            <person name="Lv J."/>
            <person name="Arendt D."/>
            <person name="Savage R."/>
            <person name="Osoegawa K."/>
            <person name="de Jong P."/>
            <person name="Lindberg D.R."/>
            <person name="Seaver E.C."/>
            <person name="Weisblat D.A."/>
            <person name="Putnam N.H."/>
            <person name="Grigoriev I.V."/>
            <person name="Rokhsar D.S."/>
        </authorList>
    </citation>
    <scope>NUCLEOTIDE SEQUENCE</scope>
    <source>
        <strain evidence="4">I ESC-2004</strain>
    </source>
</reference>
<proteinExistence type="predicted"/>
<dbReference type="AlphaFoldDB" id="R7UJV8"/>
<evidence type="ECO:0000313" key="3">
    <source>
        <dbReference type="EnsemblMetazoa" id="CapteP205408"/>
    </source>
</evidence>
<feature type="non-terminal residue" evidence="2">
    <location>
        <position position="235"/>
    </location>
</feature>
<reference evidence="3" key="3">
    <citation type="submission" date="2015-06" db="UniProtKB">
        <authorList>
            <consortium name="EnsemblMetazoa"/>
        </authorList>
    </citation>
    <scope>IDENTIFICATION</scope>
</reference>
<dbReference type="EMBL" id="AMQN01022829">
    <property type="status" value="NOT_ANNOTATED_CDS"/>
    <property type="molecule type" value="Genomic_DNA"/>
</dbReference>
<evidence type="ECO:0000256" key="1">
    <source>
        <dbReference type="SAM" id="MobiDB-lite"/>
    </source>
</evidence>
<dbReference type="EnsemblMetazoa" id="CapteT205408">
    <property type="protein sequence ID" value="CapteP205408"/>
    <property type="gene ID" value="CapteG205408"/>
</dbReference>
<dbReference type="Proteomes" id="UP000014760">
    <property type="component" value="Unassembled WGS sequence"/>
</dbReference>
<feature type="region of interest" description="Disordered" evidence="1">
    <location>
        <begin position="116"/>
        <end position="173"/>
    </location>
</feature>
<gene>
    <name evidence="2" type="ORF">CAPTEDRAFT_205408</name>
</gene>
<feature type="compositionally biased region" description="Acidic residues" evidence="1">
    <location>
        <begin position="137"/>
        <end position="156"/>
    </location>
</feature>
<accession>R7UJV8</accession>
<dbReference type="OrthoDB" id="6123168at2759"/>
<organism evidence="2">
    <name type="scientific">Capitella teleta</name>
    <name type="common">Polychaete worm</name>
    <dbReference type="NCBI Taxonomy" id="283909"/>
    <lineage>
        <taxon>Eukaryota</taxon>
        <taxon>Metazoa</taxon>
        <taxon>Spiralia</taxon>
        <taxon>Lophotrochozoa</taxon>
        <taxon>Annelida</taxon>
        <taxon>Polychaeta</taxon>
        <taxon>Sedentaria</taxon>
        <taxon>Scolecida</taxon>
        <taxon>Capitellidae</taxon>
        <taxon>Capitella</taxon>
    </lineage>
</organism>
<evidence type="ECO:0000313" key="2">
    <source>
        <dbReference type="EMBL" id="ELU06388.1"/>
    </source>
</evidence>
<name>R7UJV8_CAPTE</name>
<dbReference type="HOGENOM" id="CLU_1182682_0_0_1"/>
<dbReference type="EMBL" id="KB300685">
    <property type="protein sequence ID" value="ELU06388.1"/>
    <property type="molecule type" value="Genomic_DNA"/>
</dbReference>
<keyword evidence="4" id="KW-1185">Reference proteome</keyword>
<sequence>MPRDGRTHLKTAEVSCDLTGSDLDQRLAALLVEDVILLKDADTDLDHETGVDARDLETGELVTVTEDPEVGREGMITTILHIHTNAAKIDTRREAEQKRLELEMQKRRERIEQWRAERKKESLPPLQITPPSKVWSLEDDDEVDEEDEEDEKEEDAEVKKEEPTAEEVDPLDAYMQEVTTEVTTKKCVVENSSSNGNNGDSSKKGKVTIITAVAKKKNPIKQKGELMIDNADALE</sequence>